<evidence type="ECO:0000313" key="1">
    <source>
        <dbReference type="EMBL" id="MBP2479721.1"/>
    </source>
</evidence>
<reference evidence="1 2" key="1">
    <citation type="submission" date="2021-03" db="EMBL/GenBank/DDBJ databases">
        <title>Sequencing the genomes of 1000 actinobacteria strains.</title>
        <authorList>
            <person name="Klenk H.-P."/>
        </authorList>
    </citation>
    <scope>NUCLEOTIDE SEQUENCE [LARGE SCALE GENOMIC DNA]</scope>
    <source>
        <strain evidence="1 2">DSM 44580</strain>
    </source>
</reference>
<evidence type="ECO:0000313" key="2">
    <source>
        <dbReference type="Proteomes" id="UP001519363"/>
    </source>
</evidence>
<comment type="caution">
    <text evidence="1">The sequence shown here is derived from an EMBL/GenBank/DDBJ whole genome shotgun (WGS) entry which is preliminary data.</text>
</comment>
<organism evidence="1 2">
    <name type="scientific">Crossiella equi</name>
    <dbReference type="NCBI Taxonomy" id="130796"/>
    <lineage>
        <taxon>Bacteria</taxon>
        <taxon>Bacillati</taxon>
        <taxon>Actinomycetota</taxon>
        <taxon>Actinomycetes</taxon>
        <taxon>Pseudonocardiales</taxon>
        <taxon>Pseudonocardiaceae</taxon>
        <taxon>Crossiella</taxon>
    </lineage>
</organism>
<name>A0ABS5ATD9_9PSEU</name>
<accession>A0ABS5ATD9</accession>
<protein>
    <submittedName>
        <fullName evidence="1">Uncharacterized protein</fullName>
    </submittedName>
</protein>
<dbReference type="Proteomes" id="UP001519363">
    <property type="component" value="Unassembled WGS sequence"/>
</dbReference>
<dbReference type="RefSeq" id="WP_143342478.1">
    <property type="nucleotide sequence ID" value="NZ_JAGIOO010000001.1"/>
</dbReference>
<proteinExistence type="predicted"/>
<sequence length="145" mass="15943">MIDTVTGRIWVHYGYLQIGQRDRFGQPLGDRSTGDGVIIPGDGYAHVLVGLHTGEIQLTVNVHDSVPPLGLNDANSEIACTQFSHEEIGVETFGHIHDRFFMELFVVPAAYIIRASFPQNSLPTTAATSVFLDLWPNKQLGVRPS</sequence>
<keyword evidence="2" id="KW-1185">Reference proteome</keyword>
<dbReference type="EMBL" id="JAGIOO010000001">
    <property type="protein sequence ID" value="MBP2479721.1"/>
    <property type="molecule type" value="Genomic_DNA"/>
</dbReference>
<gene>
    <name evidence="1" type="ORF">JOF53_008593</name>
</gene>